<dbReference type="InterPro" id="IPR050378">
    <property type="entry name" value="Metallo-dep_Hydrolases_sf"/>
</dbReference>
<evidence type="ECO:0000313" key="1">
    <source>
        <dbReference type="EMBL" id="SVD99493.1"/>
    </source>
</evidence>
<dbReference type="GO" id="GO:0016812">
    <property type="term" value="F:hydrolase activity, acting on carbon-nitrogen (but not peptide) bonds, in cyclic amides"/>
    <property type="evidence" value="ECO:0007669"/>
    <property type="project" value="TreeGrafter"/>
</dbReference>
<dbReference type="AlphaFoldDB" id="A0A382ZVQ3"/>
<sequence>MDKNKEFDLVIKHIRLVRPQADAIANVDIGISGGKIASIGPDLDVAAAAEVYDGQGRLAFPGLVDPHMHTGIYSPLQEDAITESRAAAQGGVTTSVNYMRTGGYYLNKGGPYREFFPEVLKLSKGRFHVDYAYHLAPMDQHHIAEIPELIDEFGVTSFKIFMFYGSHGLHGRSSSQHEFLMIDEHERYDFAHFEFVM</sequence>
<dbReference type="InterPro" id="IPR011059">
    <property type="entry name" value="Metal-dep_hydrolase_composite"/>
</dbReference>
<evidence type="ECO:0008006" key="2">
    <source>
        <dbReference type="Google" id="ProtNLM"/>
    </source>
</evidence>
<dbReference type="Gene3D" id="3.20.20.140">
    <property type="entry name" value="Metal-dependent hydrolases"/>
    <property type="match status" value="1"/>
</dbReference>
<dbReference type="EMBL" id="UINC01186998">
    <property type="protein sequence ID" value="SVD99493.1"/>
    <property type="molecule type" value="Genomic_DNA"/>
</dbReference>
<gene>
    <name evidence="1" type="ORF">METZ01_LOCUS452347</name>
</gene>
<dbReference type="SUPFAM" id="SSF51338">
    <property type="entry name" value="Composite domain of metallo-dependent hydrolases"/>
    <property type="match status" value="1"/>
</dbReference>
<dbReference type="InterPro" id="IPR032466">
    <property type="entry name" value="Metal_Hydrolase"/>
</dbReference>
<feature type="non-terminal residue" evidence="1">
    <location>
        <position position="197"/>
    </location>
</feature>
<dbReference type="SUPFAM" id="SSF51556">
    <property type="entry name" value="Metallo-dependent hydrolases"/>
    <property type="match status" value="1"/>
</dbReference>
<proteinExistence type="predicted"/>
<dbReference type="PANTHER" id="PTHR11647:SF1">
    <property type="entry name" value="COLLAPSIN RESPONSE MEDIATOR PROTEIN"/>
    <property type="match status" value="1"/>
</dbReference>
<dbReference type="GO" id="GO:0005829">
    <property type="term" value="C:cytosol"/>
    <property type="evidence" value="ECO:0007669"/>
    <property type="project" value="TreeGrafter"/>
</dbReference>
<accession>A0A382ZVQ3</accession>
<name>A0A382ZVQ3_9ZZZZ</name>
<reference evidence="1" key="1">
    <citation type="submission" date="2018-05" db="EMBL/GenBank/DDBJ databases">
        <authorList>
            <person name="Lanie J.A."/>
            <person name="Ng W.-L."/>
            <person name="Kazmierczak K.M."/>
            <person name="Andrzejewski T.M."/>
            <person name="Davidsen T.M."/>
            <person name="Wayne K.J."/>
            <person name="Tettelin H."/>
            <person name="Glass J.I."/>
            <person name="Rusch D."/>
            <person name="Podicherti R."/>
            <person name="Tsui H.-C.T."/>
            <person name="Winkler M.E."/>
        </authorList>
    </citation>
    <scope>NUCLEOTIDE SEQUENCE</scope>
</reference>
<protein>
    <recommendedName>
        <fullName evidence="2">Amidohydrolase-related domain-containing protein</fullName>
    </recommendedName>
</protein>
<organism evidence="1">
    <name type="scientific">marine metagenome</name>
    <dbReference type="NCBI Taxonomy" id="408172"/>
    <lineage>
        <taxon>unclassified sequences</taxon>
        <taxon>metagenomes</taxon>
        <taxon>ecological metagenomes</taxon>
    </lineage>
</organism>
<dbReference type="PANTHER" id="PTHR11647">
    <property type="entry name" value="HYDRANTOINASE/DIHYDROPYRIMIDINASE FAMILY MEMBER"/>
    <property type="match status" value="1"/>
</dbReference>